<dbReference type="KEGG" id="epa:110237981"/>
<dbReference type="InterPro" id="IPR012677">
    <property type="entry name" value="Nucleotide-bd_a/b_plait_sf"/>
</dbReference>
<proteinExistence type="inferred from homology"/>
<dbReference type="InterPro" id="IPR034215">
    <property type="entry name" value="RBM42_RRM"/>
</dbReference>
<dbReference type="SUPFAM" id="SSF54928">
    <property type="entry name" value="RNA-binding domain, RBD"/>
    <property type="match status" value="1"/>
</dbReference>
<evidence type="ECO:0000256" key="2">
    <source>
        <dbReference type="ARBA" id="ARBA00015192"/>
    </source>
</evidence>
<evidence type="ECO:0000256" key="4">
    <source>
        <dbReference type="ARBA" id="ARBA00030574"/>
    </source>
</evidence>
<dbReference type="Gene3D" id="3.30.70.330">
    <property type="match status" value="1"/>
</dbReference>
<feature type="domain" description="RRM" evidence="7">
    <location>
        <begin position="211"/>
        <end position="289"/>
    </location>
</feature>
<dbReference type="PROSITE" id="PS50102">
    <property type="entry name" value="RRM"/>
    <property type="match status" value="1"/>
</dbReference>
<comment type="similarity">
    <text evidence="1">Belongs to the RRM RBM42 family.</text>
</comment>
<evidence type="ECO:0000256" key="6">
    <source>
        <dbReference type="SAM" id="MobiDB-lite"/>
    </source>
</evidence>
<evidence type="ECO:0000259" key="7">
    <source>
        <dbReference type="PROSITE" id="PS50102"/>
    </source>
</evidence>
<sequence>MSLPGSSDESKRKNELEEEMSRFEQEIAGHPVAKPPPIISASTFRKATQAIQDARVNQPPLQVPMHVQPLPRPPVPPQMPQQPQFYSPPNMARPPIMNHLHRHPAGPMVSQPPQPVRIQQRPQMHQMMAAAPMMPVAAGPTYPVPMAGPVVPPPVGVPPTITPAEQKEWESAYKHNEGDDKKKGKDKKFVRVAGSQVWEDPSLSSWDPNDFRIFCGDLGNEVTDESLTRAFSKYPSFLRAKIIRDKKSSKTKGYGFVSFKDPNDFIKAMREMNGKYIGNRPIKLRKSTWKDRNIDVVRKKVKEKKKLGLR</sequence>
<dbReference type="PANTHER" id="PTHR47640">
    <property type="entry name" value="TRNA SELENOCYSTEINE 1-ASSOCIATED PROTEIN 1-RELATED-RELATED"/>
    <property type="match status" value="1"/>
</dbReference>
<evidence type="ECO:0000256" key="5">
    <source>
        <dbReference type="PROSITE-ProRule" id="PRU00176"/>
    </source>
</evidence>
<evidence type="ECO:0000256" key="1">
    <source>
        <dbReference type="ARBA" id="ARBA00007408"/>
    </source>
</evidence>
<reference evidence="8" key="1">
    <citation type="submission" date="2022-11" db="UniProtKB">
        <authorList>
            <consortium name="EnsemblMetazoa"/>
        </authorList>
    </citation>
    <scope>IDENTIFICATION</scope>
</reference>
<feature type="region of interest" description="Disordered" evidence="6">
    <location>
        <begin position="1"/>
        <end position="59"/>
    </location>
</feature>
<dbReference type="OMA" id="MIHPEII"/>
<dbReference type="RefSeq" id="XP_020899271.1">
    <property type="nucleotide sequence ID" value="XM_021043612.2"/>
</dbReference>
<dbReference type="OrthoDB" id="1749473at2759"/>
<accession>A0A913X5H1</accession>
<dbReference type="Pfam" id="PF00076">
    <property type="entry name" value="RRM_1"/>
    <property type="match status" value="1"/>
</dbReference>
<dbReference type="GeneID" id="110237981"/>
<dbReference type="Proteomes" id="UP000887567">
    <property type="component" value="Unplaced"/>
</dbReference>
<organism evidence="8 9">
    <name type="scientific">Exaiptasia diaphana</name>
    <name type="common">Tropical sea anemone</name>
    <name type="synonym">Aiptasia pulchella</name>
    <dbReference type="NCBI Taxonomy" id="2652724"/>
    <lineage>
        <taxon>Eukaryota</taxon>
        <taxon>Metazoa</taxon>
        <taxon>Cnidaria</taxon>
        <taxon>Anthozoa</taxon>
        <taxon>Hexacorallia</taxon>
        <taxon>Actiniaria</taxon>
        <taxon>Aiptasiidae</taxon>
        <taxon>Exaiptasia</taxon>
    </lineage>
</organism>
<evidence type="ECO:0000313" key="9">
    <source>
        <dbReference type="Proteomes" id="UP000887567"/>
    </source>
</evidence>
<evidence type="ECO:0000256" key="3">
    <source>
        <dbReference type="ARBA" id="ARBA00022884"/>
    </source>
</evidence>
<dbReference type="PANTHER" id="PTHR47640:SF11">
    <property type="entry name" value="RNA-BINDING PROTEIN 42"/>
    <property type="match status" value="1"/>
</dbReference>
<feature type="compositionally biased region" description="Polar residues" evidence="6">
    <location>
        <begin position="40"/>
        <end position="51"/>
    </location>
</feature>
<dbReference type="EnsemblMetazoa" id="XM_021043612.2">
    <property type="protein sequence ID" value="XP_020899271.1"/>
    <property type="gene ID" value="LOC110237981"/>
</dbReference>
<dbReference type="GO" id="GO:0003729">
    <property type="term" value="F:mRNA binding"/>
    <property type="evidence" value="ECO:0007669"/>
    <property type="project" value="InterPro"/>
</dbReference>
<dbReference type="AlphaFoldDB" id="A0A913X5H1"/>
<dbReference type="SMART" id="SM00360">
    <property type="entry name" value="RRM"/>
    <property type="match status" value="1"/>
</dbReference>
<dbReference type="InterPro" id="IPR035979">
    <property type="entry name" value="RBD_domain_sf"/>
</dbReference>
<dbReference type="InterPro" id="IPR000504">
    <property type="entry name" value="RRM_dom"/>
</dbReference>
<keyword evidence="3 5" id="KW-0694">RNA-binding</keyword>
<dbReference type="CDD" id="cd12383">
    <property type="entry name" value="RRM_RBM42"/>
    <property type="match status" value="1"/>
</dbReference>
<protein>
    <recommendedName>
        <fullName evidence="2">RNA-binding protein 42</fullName>
    </recommendedName>
    <alternativeName>
        <fullName evidence="4">RNA-binding motif protein 42</fullName>
    </alternativeName>
</protein>
<keyword evidence="9" id="KW-1185">Reference proteome</keyword>
<feature type="compositionally biased region" description="Basic and acidic residues" evidence="6">
    <location>
        <begin position="8"/>
        <end position="27"/>
    </location>
</feature>
<name>A0A913X5H1_EXADI</name>
<evidence type="ECO:0000313" key="8">
    <source>
        <dbReference type="EnsemblMetazoa" id="XP_020899271.1"/>
    </source>
</evidence>
<dbReference type="InterPro" id="IPR050825">
    <property type="entry name" value="RBM42_RBP45_47-like"/>
</dbReference>